<evidence type="ECO:0000313" key="1">
    <source>
        <dbReference type="EMBL" id="KAB2384744.1"/>
    </source>
</evidence>
<dbReference type="Pfam" id="PF03237">
    <property type="entry name" value="Terminase_6N"/>
    <property type="match status" value="1"/>
</dbReference>
<gene>
    <name evidence="1" type="ORF">F9B16_09865</name>
</gene>
<dbReference type="InterPro" id="IPR006437">
    <property type="entry name" value="Phage_terminase_lsu"/>
</dbReference>
<reference evidence="1 2" key="1">
    <citation type="submission" date="2019-09" db="EMBL/GenBank/DDBJ databases">
        <title>Actinomadura physcomitrii sp. nov., a novel actinomycete isolated from moss [Physcomitrium sphaericum (Ludw) Fuernr].</title>
        <authorList>
            <person name="Liu C."/>
            <person name="Zhuang X."/>
        </authorList>
    </citation>
    <scope>NUCLEOTIDE SEQUENCE [LARGE SCALE GENOMIC DNA]</scope>
    <source>
        <strain evidence="1 2">CYP1-1B</strain>
    </source>
</reference>
<organism evidence="1 2">
    <name type="scientific">Actinomadura montaniterrae</name>
    <dbReference type="NCBI Taxonomy" id="1803903"/>
    <lineage>
        <taxon>Bacteria</taxon>
        <taxon>Bacillati</taxon>
        <taxon>Actinomycetota</taxon>
        <taxon>Actinomycetes</taxon>
        <taxon>Streptosporangiales</taxon>
        <taxon>Thermomonosporaceae</taxon>
        <taxon>Actinomadura</taxon>
    </lineage>
</organism>
<dbReference type="NCBIfam" id="TIGR01547">
    <property type="entry name" value="phage_term_2"/>
    <property type="match status" value="1"/>
</dbReference>
<dbReference type="Proteomes" id="UP000483004">
    <property type="component" value="Unassembled WGS sequence"/>
</dbReference>
<protein>
    <submittedName>
        <fullName evidence="1">PBSX family phage terminase large subunit</fullName>
    </submittedName>
</protein>
<name>A0A6L3W5A0_9ACTN</name>
<evidence type="ECO:0000313" key="2">
    <source>
        <dbReference type="Proteomes" id="UP000483004"/>
    </source>
</evidence>
<dbReference type="EMBL" id="WBMR01000019">
    <property type="protein sequence ID" value="KAB2384744.1"/>
    <property type="molecule type" value="Genomic_DNA"/>
</dbReference>
<comment type="caution">
    <text evidence="1">The sequence shown here is derived from an EMBL/GenBank/DDBJ whole genome shotgun (WGS) entry which is preliminary data.</text>
</comment>
<sequence>MNLDAVKAVLSPKQITSIAESRQVRISIWAGAVRSGKTIASLLAFMIAVAQAPDHGLIVIAGRTRETIERNIIEPLQDASLFGPLAAHVHHTRGSNTAVILGRTVHLIGAYNQLSEGRLRGMTACLALVDEATLVPEAFWTQLLARLSVPGARLLATTNPDGPNHWLRQQFLLRAPQLNLASWHFTLDDNPSLDPQYVADLKAENVGLFYRRNILGEWALAEGAVFDMWDPDRHVVSDLSAIRRWIAVGVDYGTTNPFAALTLGLGADQCLYLGHEWRWDSKTMHQQLTDAQYSERVRGWLKAIGVHPQWTIVDPSAASFVTQLHQDGLVPAQADNSVLDGIRVVSSLLGRGQLKVHRSCTGFINEIPGYSWDPDKAAKGEDAPIKADDHSLDAARYAVFTTSAAWRSDLREAA</sequence>
<dbReference type="OrthoDB" id="4498710at2"/>
<dbReference type="Gene3D" id="3.40.50.300">
    <property type="entry name" value="P-loop containing nucleotide triphosphate hydrolases"/>
    <property type="match status" value="1"/>
</dbReference>
<dbReference type="AlphaFoldDB" id="A0A6L3W5A0"/>
<dbReference type="InterPro" id="IPR027417">
    <property type="entry name" value="P-loop_NTPase"/>
</dbReference>
<proteinExistence type="predicted"/>
<dbReference type="RefSeq" id="WP_151539699.1">
    <property type="nucleotide sequence ID" value="NZ_WBMR01000019.1"/>
</dbReference>
<keyword evidence="2" id="KW-1185">Reference proteome</keyword>
<dbReference type="Gene3D" id="3.30.420.280">
    <property type="match status" value="1"/>
</dbReference>
<accession>A0A6L3W5A0</accession>